<gene>
    <name evidence="1" type="ORF">OMM_01783</name>
</gene>
<evidence type="ECO:0008006" key="3">
    <source>
        <dbReference type="Google" id="ProtNLM"/>
    </source>
</evidence>
<sequence>MKLIKFDILLLIFFVIISFIGKTNAIMASQRENHSTNIIESDEYEPDDHILSSQIVDNVQLHNFHKKSDQDWGMFYCDDNLVYTIKVVNPGKMCDAVIDLFTIFSQDSILSIDNTASSENEFLTFTCPKKNIYYIKVSNSDPDIYGIDTGYTLYIENSENTDAYEEDDNIQHARIINISNFESQYHNIHDMGDQDWVKFYGVKISGIQ</sequence>
<proteinExistence type="predicted"/>
<dbReference type="AlphaFoldDB" id="A0A1V1PBR4"/>
<dbReference type="Proteomes" id="UP000189670">
    <property type="component" value="Unassembled WGS sequence"/>
</dbReference>
<name>A0A1V1PBR4_9BACT</name>
<dbReference type="EMBL" id="ATBP01000156">
    <property type="protein sequence ID" value="ETR72359.1"/>
    <property type="molecule type" value="Genomic_DNA"/>
</dbReference>
<organism evidence="1 2">
    <name type="scientific">Candidatus Magnetoglobus multicellularis str. Araruama</name>
    <dbReference type="NCBI Taxonomy" id="890399"/>
    <lineage>
        <taxon>Bacteria</taxon>
        <taxon>Pseudomonadati</taxon>
        <taxon>Thermodesulfobacteriota</taxon>
        <taxon>Desulfobacteria</taxon>
        <taxon>Desulfobacterales</taxon>
        <taxon>Desulfobacteraceae</taxon>
        <taxon>Candidatus Magnetoglobus</taxon>
    </lineage>
</organism>
<evidence type="ECO:0000313" key="1">
    <source>
        <dbReference type="EMBL" id="ETR72359.1"/>
    </source>
</evidence>
<reference evidence="2" key="1">
    <citation type="submission" date="2012-11" db="EMBL/GenBank/DDBJ databases">
        <authorList>
            <person name="Lucero-Rivera Y.E."/>
            <person name="Tovar-Ramirez D."/>
        </authorList>
    </citation>
    <scope>NUCLEOTIDE SEQUENCE [LARGE SCALE GENOMIC DNA]</scope>
    <source>
        <strain evidence="2">Araruama</strain>
    </source>
</reference>
<evidence type="ECO:0000313" key="2">
    <source>
        <dbReference type="Proteomes" id="UP000189670"/>
    </source>
</evidence>
<accession>A0A1V1PBR4</accession>
<protein>
    <recommendedName>
        <fullName evidence="3">Peptidase C-terminal archaeal/bacterial domain-containing protein</fullName>
    </recommendedName>
</protein>
<comment type="caution">
    <text evidence="1">The sequence shown here is derived from an EMBL/GenBank/DDBJ whole genome shotgun (WGS) entry which is preliminary data.</text>
</comment>
<dbReference type="Gene3D" id="2.60.120.380">
    <property type="match status" value="1"/>
</dbReference>